<organism evidence="2 3">
    <name type="scientific">Salipiger mangrovisoli</name>
    <dbReference type="NCBI Taxonomy" id="2865933"/>
    <lineage>
        <taxon>Bacteria</taxon>
        <taxon>Pseudomonadati</taxon>
        <taxon>Pseudomonadota</taxon>
        <taxon>Alphaproteobacteria</taxon>
        <taxon>Rhodobacterales</taxon>
        <taxon>Roseobacteraceae</taxon>
        <taxon>Salipiger</taxon>
    </lineage>
</organism>
<proteinExistence type="predicted"/>
<dbReference type="InterPro" id="IPR010982">
    <property type="entry name" value="Lambda_DNA-bd_dom_sf"/>
</dbReference>
<dbReference type="EMBL" id="JADFFK010000001">
    <property type="protein sequence ID" value="MBE9635760.1"/>
    <property type="molecule type" value="Genomic_DNA"/>
</dbReference>
<evidence type="ECO:0000259" key="1">
    <source>
        <dbReference type="PROSITE" id="PS50943"/>
    </source>
</evidence>
<accession>A0ABR9WWV9</accession>
<dbReference type="Pfam" id="PF01381">
    <property type="entry name" value="HTH_3"/>
    <property type="match status" value="1"/>
</dbReference>
<evidence type="ECO:0000313" key="2">
    <source>
        <dbReference type="EMBL" id="MBE9635760.1"/>
    </source>
</evidence>
<feature type="domain" description="HTH cro/C1-type" evidence="1">
    <location>
        <begin position="1"/>
        <end position="47"/>
    </location>
</feature>
<dbReference type="CDD" id="cd00093">
    <property type="entry name" value="HTH_XRE"/>
    <property type="match status" value="1"/>
</dbReference>
<comment type="caution">
    <text evidence="2">The sequence shown here is derived from an EMBL/GenBank/DDBJ whole genome shotgun (WGS) entry which is preliminary data.</text>
</comment>
<sequence length="56" mass="5771">MTQQAFADAVGVSQPTVNRWLNGAMPSWGKAAAIERVTGGVVPVASWVAEPSSEAS</sequence>
<gene>
    <name evidence="2" type="ORF">IQ782_02790</name>
</gene>
<dbReference type="SUPFAM" id="SSF47413">
    <property type="entry name" value="lambda repressor-like DNA-binding domains"/>
    <property type="match status" value="1"/>
</dbReference>
<evidence type="ECO:0000313" key="3">
    <source>
        <dbReference type="Proteomes" id="UP000607796"/>
    </source>
</evidence>
<protein>
    <submittedName>
        <fullName evidence="2">Helix-turn-helix transcriptional regulator</fullName>
    </submittedName>
</protein>
<dbReference type="Proteomes" id="UP000607796">
    <property type="component" value="Unassembled WGS sequence"/>
</dbReference>
<dbReference type="PROSITE" id="PS50943">
    <property type="entry name" value="HTH_CROC1"/>
    <property type="match status" value="1"/>
</dbReference>
<reference evidence="2 3" key="1">
    <citation type="journal article" date="2021" name="Int. J. Syst. Evol. Microbiol.">
        <title>Salipiger mangrovisoli sp. nov., isolated from mangrove soil and the proposal for the reclassification of Paraphaeobacter pallidus as Salipiger pallidus comb. nov.</title>
        <authorList>
            <person name="Du J."/>
            <person name="Liu Y."/>
            <person name="Pei T."/>
            <person name="Deng M.R."/>
            <person name="Zhu H."/>
        </authorList>
    </citation>
    <scope>NUCLEOTIDE SEQUENCE [LARGE SCALE GENOMIC DNA]</scope>
    <source>
        <strain evidence="2 3">6D45A</strain>
    </source>
</reference>
<dbReference type="InterPro" id="IPR001387">
    <property type="entry name" value="Cro/C1-type_HTH"/>
</dbReference>
<dbReference type="Gene3D" id="1.10.260.40">
    <property type="entry name" value="lambda repressor-like DNA-binding domains"/>
    <property type="match status" value="1"/>
</dbReference>
<name>A0ABR9WWV9_9RHOB</name>
<keyword evidence="3" id="KW-1185">Reference proteome</keyword>